<feature type="transmembrane region" description="Helical" evidence="6">
    <location>
        <begin position="364"/>
        <end position="389"/>
    </location>
</feature>
<feature type="transmembrane region" description="Helical" evidence="6">
    <location>
        <begin position="233"/>
        <end position="260"/>
    </location>
</feature>
<protein>
    <submittedName>
        <fullName evidence="8">MFS transporter</fullName>
    </submittedName>
</protein>
<dbReference type="CDD" id="cd17328">
    <property type="entry name" value="MFS_spinster_like"/>
    <property type="match status" value="1"/>
</dbReference>
<evidence type="ECO:0000256" key="5">
    <source>
        <dbReference type="ARBA" id="ARBA00023136"/>
    </source>
</evidence>
<feature type="transmembrane region" description="Helical" evidence="6">
    <location>
        <begin position="47"/>
        <end position="66"/>
    </location>
</feature>
<dbReference type="InterPro" id="IPR036259">
    <property type="entry name" value="MFS_trans_sf"/>
</dbReference>
<feature type="transmembrane region" description="Helical" evidence="6">
    <location>
        <begin position="330"/>
        <end position="352"/>
    </location>
</feature>
<evidence type="ECO:0000259" key="7">
    <source>
        <dbReference type="PROSITE" id="PS50850"/>
    </source>
</evidence>
<dbReference type="Proteomes" id="UP000253141">
    <property type="component" value="Unassembled WGS sequence"/>
</dbReference>
<comment type="caution">
    <text evidence="8">The sequence shown here is derived from an EMBL/GenBank/DDBJ whole genome shotgun (WGS) entry which is preliminary data.</text>
</comment>
<proteinExistence type="predicted"/>
<keyword evidence="3 6" id="KW-0812">Transmembrane</keyword>
<dbReference type="OrthoDB" id="9788453at2"/>
<keyword evidence="9" id="KW-1185">Reference proteome</keyword>
<reference evidence="8 9" key="1">
    <citation type="submission" date="2018-07" db="EMBL/GenBank/DDBJ databases">
        <title>Genome analysis of Runella aurantiaca.</title>
        <authorList>
            <person name="Yang X."/>
        </authorList>
    </citation>
    <scope>NUCLEOTIDE SEQUENCE [LARGE SCALE GENOMIC DNA]</scope>
    <source>
        <strain evidence="8 9">YX9</strain>
    </source>
</reference>
<feature type="transmembrane region" description="Helical" evidence="6">
    <location>
        <begin position="401"/>
        <end position="422"/>
    </location>
</feature>
<feature type="transmembrane region" description="Helical" evidence="6">
    <location>
        <begin position="137"/>
        <end position="159"/>
    </location>
</feature>
<feature type="domain" description="Major facilitator superfamily (MFS) profile" evidence="7">
    <location>
        <begin position="11"/>
        <end position="426"/>
    </location>
</feature>
<dbReference type="GO" id="GO:0022857">
    <property type="term" value="F:transmembrane transporter activity"/>
    <property type="evidence" value="ECO:0007669"/>
    <property type="project" value="InterPro"/>
</dbReference>
<dbReference type="Pfam" id="PF07690">
    <property type="entry name" value="MFS_1"/>
    <property type="match status" value="1"/>
</dbReference>
<feature type="transmembrane region" description="Helical" evidence="6">
    <location>
        <begin position="272"/>
        <end position="293"/>
    </location>
</feature>
<evidence type="ECO:0000256" key="4">
    <source>
        <dbReference type="ARBA" id="ARBA00022989"/>
    </source>
</evidence>
<feature type="transmembrane region" description="Helical" evidence="6">
    <location>
        <begin position="179"/>
        <end position="200"/>
    </location>
</feature>
<dbReference type="InterPro" id="IPR020846">
    <property type="entry name" value="MFS_dom"/>
</dbReference>
<organism evidence="8 9">
    <name type="scientific">Runella aurantiaca</name>
    <dbReference type="NCBI Taxonomy" id="2282308"/>
    <lineage>
        <taxon>Bacteria</taxon>
        <taxon>Pseudomonadati</taxon>
        <taxon>Bacteroidota</taxon>
        <taxon>Cytophagia</taxon>
        <taxon>Cytophagales</taxon>
        <taxon>Spirosomataceae</taxon>
        <taxon>Runella</taxon>
    </lineage>
</organism>
<gene>
    <name evidence="8" type="ORF">DVG78_11520</name>
</gene>
<dbReference type="Gene3D" id="1.20.1250.20">
    <property type="entry name" value="MFS general substrate transporter like domains"/>
    <property type="match status" value="1"/>
</dbReference>
<feature type="transmembrane region" description="Helical" evidence="6">
    <location>
        <begin position="78"/>
        <end position="97"/>
    </location>
</feature>
<dbReference type="PANTHER" id="PTHR23505:SF79">
    <property type="entry name" value="PROTEIN SPINSTER"/>
    <property type="match status" value="1"/>
</dbReference>
<dbReference type="GO" id="GO:0016020">
    <property type="term" value="C:membrane"/>
    <property type="evidence" value="ECO:0007669"/>
    <property type="project" value="UniProtKB-SubCell"/>
</dbReference>
<dbReference type="PANTHER" id="PTHR23505">
    <property type="entry name" value="SPINSTER"/>
    <property type="match status" value="1"/>
</dbReference>
<dbReference type="InterPro" id="IPR011701">
    <property type="entry name" value="MFS"/>
</dbReference>
<evidence type="ECO:0000256" key="3">
    <source>
        <dbReference type="ARBA" id="ARBA00022692"/>
    </source>
</evidence>
<feature type="transmembrane region" description="Helical" evidence="6">
    <location>
        <begin position="305"/>
        <end position="324"/>
    </location>
</feature>
<evidence type="ECO:0000256" key="2">
    <source>
        <dbReference type="ARBA" id="ARBA00022448"/>
    </source>
</evidence>
<dbReference type="PROSITE" id="PS50850">
    <property type="entry name" value="MFS"/>
    <property type="match status" value="1"/>
</dbReference>
<evidence type="ECO:0000256" key="6">
    <source>
        <dbReference type="SAM" id="Phobius"/>
    </source>
</evidence>
<keyword evidence="4 6" id="KW-1133">Transmembrane helix</keyword>
<evidence type="ECO:0000313" key="8">
    <source>
        <dbReference type="EMBL" id="RDB06026.1"/>
    </source>
</evidence>
<evidence type="ECO:0000313" key="9">
    <source>
        <dbReference type="Proteomes" id="UP000253141"/>
    </source>
</evidence>
<dbReference type="SUPFAM" id="SSF103473">
    <property type="entry name" value="MFS general substrate transporter"/>
    <property type="match status" value="1"/>
</dbReference>
<dbReference type="RefSeq" id="WP_114461222.1">
    <property type="nucleotide sequence ID" value="NZ_QPIW01000007.1"/>
</dbReference>
<evidence type="ECO:0000256" key="1">
    <source>
        <dbReference type="ARBA" id="ARBA00004141"/>
    </source>
</evidence>
<sequence length="433" mass="47374">MPSSLRSSWYAVFVLTLANISSFIDRQILSLLVKPIKRDLHLSDTEMSLLMGLSFAIFYTLFGMFIGRLADRGSRRNIIVVGITVWSVMTALCAGIGNYVQFFLARMGVGVGESTLSPSAFSLIADLFPKNRLATAMSIFSMGVFLGSGLAMLIGSGIVAKLPAEGMVLVPVFGEIYPWQLIFLYVGLPGLAIALLLLTIKEPARTNTLMIKNQKVKLSFSESLKIIFKHKKAYLLICFATSCQALINYGCNAWIPTFVIRTYGWEAPRAGAFYGAVVVVASLLGVLFGGWYADKLTKQGITDGRLRVGVLGISMAFFAFFIPLLPKAEWALLAISIPVFGLAAPFGAATAAIQEIMPNQVRALASSIFLFILNLIGIGLGPLLVAFFTDFVFKDESMIRYSILYLYLIGGGIGLLFSWLSLKPYRLAMQEYK</sequence>
<accession>A0A369IHB4</accession>
<keyword evidence="5 6" id="KW-0472">Membrane</keyword>
<keyword evidence="2" id="KW-0813">Transport</keyword>
<feature type="transmembrane region" description="Helical" evidence="6">
    <location>
        <begin position="103"/>
        <end position="125"/>
    </location>
</feature>
<dbReference type="InterPro" id="IPR044770">
    <property type="entry name" value="MFS_spinster-like"/>
</dbReference>
<comment type="subcellular location">
    <subcellularLocation>
        <location evidence="1">Membrane</location>
        <topology evidence="1">Multi-pass membrane protein</topology>
    </subcellularLocation>
</comment>
<dbReference type="EMBL" id="QPIW01000007">
    <property type="protein sequence ID" value="RDB06026.1"/>
    <property type="molecule type" value="Genomic_DNA"/>
</dbReference>
<name>A0A369IHB4_9BACT</name>
<dbReference type="AlphaFoldDB" id="A0A369IHB4"/>